<dbReference type="InterPro" id="IPR011990">
    <property type="entry name" value="TPR-like_helical_dom_sf"/>
</dbReference>
<dbReference type="AlphaFoldDB" id="A0A813DDR8"/>
<gene>
    <name evidence="7" type="ORF">PGLA1383_LOCUS3563</name>
</gene>
<dbReference type="SUPFAM" id="SSF48452">
    <property type="entry name" value="TPR-like"/>
    <property type="match status" value="1"/>
</dbReference>
<dbReference type="Gene3D" id="1.25.40.10">
    <property type="entry name" value="Tetratricopeptide repeat domain"/>
    <property type="match status" value="1"/>
</dbReference>
<feature type="compositionally biased region" description="Low complexity" evidence="4">
    <location>
        <begin position="630"/>
        <end position="643"/>
    </location>
</feature>
<dbReference type="GO" id="GO:0000030">
    <property type="term" value="F:mannosyltransferase activity"/>
    <property type="evidence" value="ECO:0007669"/>
    <property type="project" value="TreeGrafter"/>
</dbReference>
<evidence type="ECO:0000259" key="6">
    <source>
        <dbReference type="Pfam" id="PF08409"/>
    </source>
</evidence>
<dbReference type="OMA" id="AITHAQT"/>
<dbReference type="PANTHER" id="PTHR44227">
    <property type="match status" value="1"/>
</dbReference>
<evidence type="ECO:0000256" key="1">
    <source>
        <dbReference type="ARBA" id="ARBA00022737"/>
    </source>
</evidence>
<evidence type="ECO:0000313" key="7">
    <source>
        <dbReference type="EMBL" id="CAE8584633.1"/>
    </source>
</evidence>
<keyword evidence="1" id="KW-0677">Repeat</keyword>
<evidence type="ECO:0000256" key="2">
    <source>
        <dbReference type="ARBA" id="ARBA00022803"/>
    </source>
</evidence>
<feature type="region of interest" description="Disordered" evidence="4">
    <location>
        <begin position="202"/>
        <end position="236"/>
    </location>
</feature>
<dbReference type="Proteomes" id="UP000654075">
    <property type="component" value="Unassembled WGS sequence"/>
</dbReference>
<feature type="transmembrane region" description="Helical" evidence="5">
    <location>
        <begin position="376"/>
        <end position="400"/>
    </location>
</feature>
<feature type="non-terminal residue" evidence="7">
    <location>
        <position position="1008"/>
    </location>
</feature>
<feature type="region of interest" description="Disordered" evidence="4">
    <location>
        <begin position="704"/>
        <end position="728"/>
    </location>
</feature>
<name>A0A813DDR8_POLGL</name>
<dbReference type="EMBL" id="CAJNNV010001252">
    <property type="protein sequence ID" value="CAE8584633.1"/>
    <property type="molecule type" value="Genomic_DNA"/>
</dbReference>
<feature type="transmembrane region" description="Helical" evidence="5">
    <location>
        <begin position="135"/>
        <end position="151"/>
    </location>
</feature>
<feature type="transmembrane region" description="Helical" evidence="5">
    <location>
        <begin position="257"/>
        <end position="274"/>
    </location>
</feature>
<feature type="non-terminal residue" evidence="7">
    <location>
        <position position="1"/>
    </location>
</feature>
<evidence type="ECO:0000256" key="5">
    <source>
        <dbReference type="SAM" id="Phobius"/>
    </source>
</evidence>
<reference evidence="7" key="1">
    <citation type="submission" date="2021-02" db="EMBL/GenBank/DDBJ databases">
        <authorList>
            <person name="Dougan E. K."/>
            <person name="Rhodes N."/>
            <person name="Thang M."/>
            <person name="Chan C."/>
        </authorList>
    </citation>
    <scope>NUCLEOTIDE SEQUENCE</scope>
</reference>
<proteinExistence type="predicted"/>
<dbReference type="InterPro" id="IPR013618">
    <property type="entry name" value="TMTC_DUF1736"/>
</dbReference>
<feature type="compositionally biased region" description="Low complexity" evidence="4">
    <location>
        <begin position="667"/>
        <end position="689"/>
    </location>
</feature>
<dbReference type="PANTHER" id="PTHR44227:SF3">
    <property type="entry name" value="PROTEIN O-MANNOSYL-TRANSFERASE TMTC4"/>
    <property type="match status" value="1"/>
</dbReference>
<dbReference type="InterPro" id="IPR052346">
    <property type="entry name" value="O-mannosyl-transferase_TMTC"/>
</dbReference>
<keyword evidence="3 5" id="KW-0472">Membrane</keyword>
<feature type="region of interest" description="Disordered" evidence="4">
    <location>
        <begin position="773"/>
        <end position="816"/>
    </location>
</feature>
<dbReference type="Pfam" id="PF08409">
    <property type="entry name" value="TMTC_DUF1736"/>
    <property type="match status" value="1"/>
</dbReference>
<evidence type="ECO:0000256" key="3">
    <source>
        <dbReference type="ARBA" id="ARBA00023136"/>
    </source>
</evidence>
<feature type="domain" description="DUF1736" evidence="6">
    <location>
        <begin position="281"/>
        <end position="349"/>
    </location>
</feature>
<dbReference type="OrthoDB" id="418153at2759"/>
<dbReference type="GO" id="GO:0005783">
    <property type="term" value="C:endoplasmic reticulum"/>
    <property type="evidence" value="ECO:0007669"/>
    <property type="project" value="TreeGrafter"/>
</dbReference>
<comment type="caution">
    <text evidence="7">The sequence shown here is derived from an EMBL/GenBank/DDBJ whole genome shotgun (WGS) entry which is preliminary data.</text>
</comment>
<feature type="compositionally biased region" description="Low complexity" evidence="4">
    <location>
        <begin position="210"/>
        <end position="236"/>
    </location>
</feature>
<accession>A0A813DDR8</accession>
<evidence type="ECO:0000256" key="4">
    <source>
        <dbReference type="SAM" id="MobiDB-lite"/>
    </source>
</evidence>
<dbReference type="GO" id="GO:0035269">
    <property type="term" value="P:protein O-linked glycosylation via mannose"/>
    <property type="evidence" value="ECO:0007669"/>
    <property type="project" value="TreeGrafter"/>
</dbReference>
<feature type="compositionally biased region" description="Polar residues" evidence="4">
    <location>
        <begin position="614"/>
        <end position="629"/>
    </location>
</feature>
<keyword evidence="2" id="KW-0802">TPR repeat</keyword>
<feature type="compositionally biased region" description="Low complexity" evidence="4">
    <location>
        <begin position="795"/>
        <end position="809"/>
    </location>
</feature>
<feature type="region of interest" description="Disordered" evidence="4">
    <location>
        <begin position="978"/>
        <end position="1008"/>
    </location>
</feature>
<dbReference type="GO" id="GO:0030968">
    <property type="term" value="P:endoplasmic reticulum unfolded protein response"/>
    <property type="evidence" value="ECO:0007669"/>
    <property type="project" value="TreeGrafter"/>
</dbReference>
<feature type="compositionally biased region" description="Low complexity" evidence="4">
    <location>
        <begin position="704"/>
        <end position="726"/>
    </location>
</feature>
<feature type="region of interest" description="Disordered" evidence="4">
    <location>
        <begin position="606"/>
        <end position="689"/>
    </location>
</feature>
<protein>
    <recommendedName>
        <fullName evidence="6">DUF1736 domain-containing protein</fullName>
    </recommendedName>
</protein>
<feature type="compositionally biased region" description="Low complexity" evidence="4">
    <location>
        <begin position="779"/>
        <end position="788"/>
    </location>
</feature>
<keyword evidence="5" id="KW-0812">Transmembrane</keyword>
<feature type="transmembrane region" description="Helical" evidence="5">
    <location>
        <begin position="341"/>
        <end position="364"/>
    </location>
</feature>
<keyword evidence="8" id="KW-1185">Reference proteome</keyword>
<feature type="compositionally biased region" description="Low complexity" evidence="4">
    <location>
        <begin position="650"/>
        <end position="660"/>
    </location>
</feature>
<evidence type="ECO:0000313" key="8">
    <source>
        <dbReference type="Proteomes" id="UP000654075"/>
    </source>
</evidence>
<organism evidence="7 8">
    <name type="scientific">Polarella glacialis</name>
    <name type="common">Dinoflagellate</name>
    <dbReference type="NCBI Taxonomy" id="89957"/>
    <lineage>
        <taxon>Eukaryota</taxon>
        <taxon>Sar</taxon>
        <taxon>Alveolata</taxon>
        <taxon>Dinophyceae</taxon>
        <taxon>Suessiales</taxon>
        <taxon>Suessiaceae</taxon>
        <taxon>Polarella</taxon>
    </lineage>
</organism>
<sequence length="1008" mass="108814">VFRNACQGDFVFDDAYAVVQNPDVYSAAPWWSLWSHDFWGFPLASDLSHKSYRPLTTLSFRLQMILCGDRADAHTAAMMHVLNVVLHAVNSGLLTVTYLRVFHLHAWEAVTAGVLFACHPVHVEAVASIVGRAELLAGLLLLLCLLTYRHFTEAPRSSFGASLGLLLGVLALLCKETAAVAALPLCSVLELLDLLQISSSLGPRGKRSDSNTSSNNDSNNDNDNSSSSSSSSNNTNNNNNNCGKWSAAKWAQGCRRVLAPLLLLMCVLALRLALHGGSQARPFLHPESNPGAFASLRRTRVLTLHYYLSRHLTLLVYPWPLCCDWSYSSIPLVEDLGDPRAVFALLVIYGLPGAALAAAALQAARSIAFKWPPPEGLVLSVCLLALTLLPASNLLFPVGFAIAERVLYLPSMGSCALIAMCLGRFQRAAEVGCLKLRSGVALARGADEALWHAQRAVEINPGYWHGRATLGQLQSAAGNHSDAAESYSEALLLAERQGLDDVADAPKVRLNLAVMLQDSQPLLAERHFQRLAASQGAGAIKATALVVFGAFLESQGRGPGQPQAPGRLQEAAEIYREALLSPGLSSCESVAHLRLGSVLRRLSRQGASAAEQAPPSTRSSAQSAPPRSLNNNTSNNKSNNNNKSNKKSNKNNNNNNYNNKQSLPERSSCASSTSTSSTPQQQQQQQEQQEQQQQQQQQQEQQQQQQQQQLPWHAASSSTSASTFAAQEQLPWRAESPLQTWSRYCRGFWAPAAPKWRRRASEMDLVQLPVAVEQQSAGNSNNKYNNNNNKHKYNNKYNDNNNNNDNDNNNSRDKKWSKLPGFAQVTELLGSAWACAKLVLGASALGRSQHAQAKSTWPPVPSEEAALLHSRLGLQLASLPTGQSLDPGARKWKEALAVVGARLVSAGRIQEAAAVLAPLRPRNPAAALLVAGGERMTAGDTRSALDAYKAAAALEENAEAHLGIAAALKLLGDEAGSAKHRQRAAQLAPQRRAQPEVRGKKTSGGAET</sequence>
<keyword evidence="5" id="KW-1133">Transmembrane helix</keyword>